<evidence type="ECO:0000256" key="7">
    <source>
        <dbReference type="ARBA" id="ARBA00024838"/>
    </source>
</evidence>
<dbReference type="PROSITE" id="PS50294">
    <property type="entry name" value="WD_REPEATS_REGION"/>
    <property type="match status" value="1"/>
</dbReference>
<dbReference type="SMART" id="SM00320">
    <property type="entry name" value="WD40"/>
    <property type="match status" value="2"/>
</dbReference>
<dbReference type="PANTHER" id="PTHR10856:SF20">
    <property type="entry name" value="CORONIN-7"/>
    <property type="match status" value="1"/>
</dbReference>
<keyword evidence="12" id="KW-1185">Reference proteome</keyword>
<dbReference type="Pfam" id="PF00400">
    <property type="entry name" value="WD40"/>
    <property type="match status" value="1"/>
</dbReference>
<dbReference type="Proteomes" id="UP000694410">
    <property type="component" value="Unplaced"/>
</dbReference>
<gene>
    <name evidence="11" type="primary">LOC111935889</name>
</gene>
<reference evidence="11" key="2">
    <citation type="submission" date="2025-09" db="UniProtKB">
        <authorList>
            <consortium name="Ensembl"/>
        </authorList>
    </citation>
    <scope>IDENTIFICATION</scope>
</reference>
<dbReference type="PROSITE" id="PS50082">
    <property type="entry name" value="WD_REPEATS_2"/>
    <property type="match status" value="1"/>
</dbReference>
<name>A0A8C0U0Q0_CYACU</name>
<feature type="domain" description="DUF1899" evidence="10">
    <location>
        <begin position="15"/>
        <end position="67"/>
    </location>
</feature>
<evidence type="ECO:0000256" key="1">
    <source>
        <dbReference type="ARBA" id="ARBA00004496"/>
    </source>
</evidence>
<comment type="similarity">
    <text evidence="2 9">Belongs to the WD repeat coronin family.</text>
</comment>
<dbReference type="Ensembl" id="ENSCCET00000000861.1">
    <property type="protein sequence ID" value="ENSCCEP00000000458.1"/>
    <property type="gene ID" value="ENSCCEG00000000436.1"/>
</dbReference>
<protein>
    <recommendedName>
        <fullName evidence="9">Coronin</fullName>
    </recommendedName>
</protein>
<evidence type="ECO:0000256" key="8">
    <source>
        <dbReference type="PROSITE-ProRule" id="PRU00221"/>
    </source>
</evidence>
<reference evidence="11" key="1">
    <citation type="submission" date="2025-08" db="UniProtKB">
        <authorList>
            <consortium name="Ensembl"/>
        </authorList>
    </citation>
    <scope>IDENTIFICATION</scope>
</reference>
<evidence type="ECO:0000313" key="11">
    <source>
        <dbReference type="Ensembl" id="ENSCCEP00000000458.1"/>
    </source>
</evidence>
<organism evidence="11 12">
    <name type="scientific">Cyanistes caeruleus</name>
    <name type="common">Eurasian blue tit</name>
    <name type="synonym">Parus caeruleus</name>
    <dbReference type="NCBI Taxonomy" id="156563"/>
    <lineage>
        <taxon>Eukaryota</taxon>
        <taxon>Metazoa</taxon>
        <taxon>Chordata</taxon>
        <taxon>Craniata</taxon>
        <taxon>Vertebrata</taxon>
        <taxon>Euteleostomi</taxon>
        <taxon>Archelosauria</taxon>
        <taxon>Archosauria</taxon>
        <taxon>Dinosauria</taxon>
        <taxon>Saurischia</taxon>
        <taxon>Theropoda</taxon>
        <taxon>Coelurosauria</taxon>
        <taxon>Aves</taxon>
        <taxon>Neognathae</taxon>
        <taxon>Neoaves</taxon>
        <taxon>Telluraves</taxon>
        <taxon>Australaves</taxon>
        <taxon>Passeriformes</taxon>
        <taxon>Paridae</taxon>
        <taxon>Cyanistes</taxon>
    </lineage>
</organism>
<dbReference type="InterPro" id="IPR015048">
    <property type="entry name" value="DUF1899"/>
</dbReference>
<evidence type="ECO:0000256" key="6">
    <source>
        <dbReference type="ARBA" id="ARBA00023203"/>
    </source>
</evidence>
<dbReference type="SUPFAM" id="SSF50978">
    <property type="entry name" value="WD40 repeat-like"/>
    <property type="match status" value="1"/>
</dbReference>
<dbReference type="PANTHER" id="PTHR10856">
    <property type="entry name" value="CORONIN"/>
    <property type="match status" value="1"/>
</dbReference>
<comment type="function">
    <text evidence="7">F-actin regulator involved in anterograde Golgi to endosome transport: upon ubiquitination via 'Lys-33'-linked ubiquitin chains by the BCR(KLHL20) E3 ubiquitin ligase complex, interacts with EPS15 and localizes to the trans-Golgi network, where it promotes actin polymerization, thereby facilitating post-Golgi trafficking. May play a role in the maintenance of the Golgi apparatus morphology.</text>
</comment>
<keyword evidence="6" id="KW-0009">Actin-binding</keyword>
<evidence type="ECO:0000313" key="12">
    <source>
        <dbReference type="Proteomes" id="UP000694410"/>
    </source>
</evidence>
<dbReference type="AlphaFoldDB" id="A0A8C0U0Q0"/>
<dbReference type="InterPro" id="IPR015505">
    <property type="entry name" value="Coronin"/>
</dbReference>
<comment type="subcellular location">
    <subcellularLocation>
        <location evidence="1">Cytoplasm</location>
    </subcellularLocation>
</comment>
<dbReference type="Pfam" id="PF08953">
    <property type="entry name" value="DUF1899"/>
    <property type="match status" value="1"/>
</dbReference>
<dbReference type="GO" id="GO:0003779">
    <property type="term" value="F:actin binding"/>
    <property type="evidence" value="ECO:0007669"/>
    <property type="project" value="UniProtKB-KW"/>
</dbReference>
<accession>A0A8C0U0Q0</accession>
<dbReference type="InterPro" id="IPR001680">
    <property type="entry name" value="WD40_rpt"/>
</dbReference>
<dbReference type="Gene3D" id="2.130.10.10">
    <property type="entry name" value="YVTN repeat-like/Quinoprotein amine dehydrogenase"/>
    <property type="match status" value="1"/>
</dbReference>
<evidence type="ECO:0000256" key="4">
    <source>
        <dbReference type="ARBA" id="ARBA00022574"/>
    </source>
</evidence>
<sequence>QSRCQVSKISAAPDMFFPSPSQAWISGIRAGSVTSCGNHVKASCCWIAFNAEAAGVLGIVPLECEDGGKRTISQLCCHSDVVTDFDFSPFDQLLLATGSADETVKVWRLPESSQDVPSSAGLTLGPGGAPVDALQFHPTADAVLASAAGKRVTVWDLGQQQPLTGSTRPLTVSSVAGSNTESSVSCALQSVPGHDNNKDSRLLWMGSSDCLISVGFSQMREREVKLWDTRKLTGATLTMALDTSPG</sequence>
<dbReference type="SMART" id="SM01166">
    <property type="entry name" value="DUF1899"/>
    <property type="match status" value="1"/>
</dbReference>
<feature type="repeat" description="WD" evidence="8">
    <location>
        <begin position="75"/>
        <end position="109"/>
    </location>
</feature>
<dbReference type="GO" id="GO:0005737">
    <property type="term" value="C:cytoplasm"/>
    <property type="evidence" value="ECO:0007669"/>
    <property type="project" value="UniProtKB-SubCell"/>
</dbReference>
<evidence type="ECO:0000256" key="3">
    <source>
        <dbReference type="ARBA" id="ARBA00022490"/>
    </source>
</evidence>
<evidence type="ECO:0000256" key="5">
    <source>
        <dbReference type="ARBA" id="ARBA00022737"/>
    </source>
</evidence>
<keyword evidence="3" id="KW-0963">Cytoplasm</keyword>
<evidence type="ECO:0000256" key="9">
    <source>
        <dbReference type="RuleBase" id="RU280818"/>
    </source>
</evidence>
<evidence type="ECO:0000259" key="10">
    <source>
        <dbReference type="SMART" id="SM01166"/>
    </source>
</evidence>
<evidence type="ECO:0000256" key="2">
    <source>
        <dbReference type="ARBA" id="ARBA00009482"/>
    </source>
</evidence>
<dbReference type="InterPro" id="IPR036322">
    <property type="entry name" value="WD40_repeat_dom_sf"/>
</dbReference>
<keyword evidence="5 9" id="KW-0677">Repeat</keyword>
<dbReference type="InterPro" id="IPR015943">
    <property type="entry name" value="WD40/YVTN_repeat-like_dom_sf"/>
</dbReference>
<proteinExistence type="inferred from homology"/>
<keyword evidence="4 8" id="KW-0853">WD repeat</keyword>